<evidence type="ECO:0000313" key="2">
    <source>
        <dbReference type="EMBL" id="CAF1143347.1"/>
    </source>
</evidence>
<evidence type="ECO:0000259" key="1">
    <source>
        <dbReference type="PROSITE" id="PS50053"/>
    </source>
</evidence>
<dbReference type="Proteomes" id="UP000663845">
    <property type="component" value="Unassembled WGS sequence"/>
</dbReference>
<dbReference type="CDD" id="cd17039">
    <property type="entry name" value="Ubl_ubiquitin_like"/>
    <property type="match status" value="1"/>
</dbReference>
<accession>A0A814S7N9</accession>
<dbReference type="EMBL" id="CAJNOE010000360">
    <property type="protein sequence ID" value="CAF1172587.1"/>
    <property type="molecule type" value="Genomic_DNA"/>
</dbReference>
<evidence type="ECO:0000313" key="3">
    <source>
        <dbReference type="EMBL" id="CAF1172587.1"/>
    </source>
</evidence>
<comment type="caution">
    <text evidence="2">The sequence shown here is derived from an EMBL/GenBank/DDBJ whole genome shotgun (WGS) entry which is preliminary data.</text>
</comment>
<dbReference type="EMBL" id="CAJNOG010000282">
    <property type="protein sequence ID" value="CAF1143347.1"/>
    <property type="molecule type" value="Genomic_DNA"/>
</dbReference>
<protein>
    <recommendedName>
        <fullName evidence="1">Ubiquitin-like domain-containing protein</fullName>
    </recommendedName>
</protein>
<dbReference type="AlphaFoldDB" id="A0A814S7N9"/>
<dbReference type="PROSITE" id="PS00299">
    <property type="entry name" value="UBIQUITIN_1"/>
    <property type="match status" value="1"/>
</dbReference>
<dbReference type="SMART" id="SM00213">
    <property type="entry name" value="UBQ"/>
    <property type="match status" value="2"/>
</dbReference>
<dbReference type="Proteomes" id="UP000663860">
    <property type="component" value="Unassembled WGS sequence"/>
</dbReference>
<feature type="domain" description="Ubiquitin-like" evidence="1">
    <location>
        <begin position="89"/>
        <end position="163"/>
    </location>
</feature>
<dbReference type="SUPFAM" id="SSF54236">
    <property type="entry name" value="Ubiquitin-like"/>
    <property type="match status" value="2"/>
</dbReference>
<sequence>MHLTILHIPSKRCEQFEPFMIDFDPSFTIIQVKDKIAQYINVLPCDQFLSFEGRTLEDKHTLTSYENIKNGSKLWMITCPEVIREKYHVFVSIHTTNNERNVVDLDIFYYDTVTQVKYAIYERTSIPMDQQRIVFAGKQIEDNRIFSNYGIQKDSTVHLIIRS</sequence>
<feature type="domain" description="Ubiquitin-like" evidence="1">
    <location>
        <begin position="1"/>
        <end position="65"/>
    </location>
</feature>
<gene>
    <name evidence="3" type="ORF">IZO911_LOCUS26983</name>
    <name evidence="2" type="ORF">JYZ213_LOCUS23682</name>
    <name evidence="4" type="ORF">OXD698_LOCUS26647</name>
</gene>
<name>A0A814S7N9_9BILA</name>
<dbReference type="Pfam" id="PF00240">
    <property type="entry name" value="ubiquitin"/>
    <property type="match status" value="2"/>
</dbReference>
<dbReference type="PANTHER" id="PTHR10666">
    <property type="entry name" value="UBIQUITIN"/>
    <property type="match status" value="1"/>
</dbReference>
<dbReference type="Gene3D" id="3.10.20.90">
    <property type="entry name" value="Phosphatidylinositol 3-kinase Catalytic Subunit, Chain A, domain 1"/>
    <property type="match status" value="2"/>
</dbReference>
<dbReference type="InterPro" id="IPR019956">
    <property type="entry name" value="Ubiquitin_dom"/>
</dbReference>
<reference evidence="2" key="1">
    <citation type="submission" date="2021-02" db="EMBL/GenBank/DDBJ databases">
        <authorList>
            <person name="Nowell W R."/>
        </authorList>
    </citation>
    <scope>NUCLEOTIDE SEQUENCE</scope>
</reference>
<dbReference type="Proteomes" id="UP000663844">
    <property type="component" value="Unassembled WGS sequence"/>
</dbReference>
<evidence type="ECO:0000313" key="4">
    <source>
        <dbReference type="EMBL" id="CAF3950284.1"/>
    </source>
</evidence>
<dbReference type="InterPro" id="IPR050158">
    <property type="entry name" value="Ubiquitin_ubiquitin-like"/>
</dbReference>
<dbReference type="PRINTS" id="PR00348">
    <property type="entry name" value="UBIQUITIN"/>
</dbReference>
<dbReference type="InterPro" id="IPR019954">
    <property type="entry name" value="Ubiquitin_CS"/>
</dbReference>
<dbReference type="InterPro" id="IPR029071">
    <property type="entry name" value="Ubiquitin-like_domsf"/>
</dbReference>
<organism evidence="2 5">
    <name type="scientific">Adineta steineri</name>
    <dbReference type="NCBI Taxonomy" id="433720"/>
    <lineage>
        <taxon>Eukaryota</taxon>
        <taxon>Metazoa</taxon>
        <taxon>Spiralia</taxon>
        <taxon>Gnathifera</taxon>
        <taxon>Rotifera</taxon>
        <taxon>Eurotatoria</taxon>
        <taxon>Bdelloidea</taxon>
        <taxon>Adinetida</taxon>
        <taxon>Adinetidae</taxon>
        <taxon>Adineta</taxon>
    </lineage>
</organism>
<dbReference type="EMBL" id="CAJOAZ010002677">
    <property type="protein sequence ID" value="CAF3950284.1"/>
    <property type="molecule type" value="Genomic_DNA"/>
</dbReference>
<evidence type="ECO:0000313" key="5">
    <source>
        <dbReference type="Proteomes" id="UP000663845"/>
    </source>
</evidence>
<dbReference type="InterPro" id="IPR000626">
    <property type="entry name" value="Ubiquitin-like_dom"/>
</dbReference>
<dbReference type="PROSITE" id="PS50053">
    <property type="entry name" value="UBIQUITIN_2"/>
    <property type="match status" value="2"/>
</dbReference>
<proteinExistence type="predicted"/>